<evidence type="ECO:0000313" key="1">
    <source>
        <dbReference type="EMBL" id="TFY66899.1"/>
    </source>
</evidence>
<dbReference type="Gene3D" id="3.80.10.10">
    <property type="entry name" value="Ribonuclease Inhibitor"/>
    <property type="match status" value="1"/>
</dbReference>
<dbReference type="Proteomes" id="UP000298327">
    <property type="component" value="Unassembled WGS sequence"/>
</dbReference>
<dbReference type="STRING" id="205917.A0A4Y9Z0J0"/>
<dbReference type="AlphaFoldDB" id="A0A4Y9Z0J0"/>
<name>A0A4Y9Z0J0_9AGAM</name>
<comment type="caution">
    <text evidence="1">The sequence shown here is derived from an EMBL/GenBank/DDBJ whole genome shotgun (WGS) entry which is preliminary data.</text>
</comment>
<dbReference type="InterPro" id="IPR032675">
    <property type="entry name" value="LRR_dom_sf"/>
</dbReference>
<dbReference type="EMBL" id="SEOQ01000209">
    <property type="protein sequence ID" value="TFY66899.1"/>
    <property type="molecule type" value="Genomic_DNA"/>
</dbReference>
<sequence>MLSDLPPSDMQSNPRAAHTQIPSEILEHIFADCVHSTSDAVGHDHTQCFRSNLEVPPWIAITYVCRRWRQISIGYKFLWTHIAGSFSAEWITIFLQRSAPVPLDVDLSLHSWSRQQDLLQLFQAEMHRVRNLYVRSRFTVSDAEPIHRQLDVFVSTFAGTPAPALTSLTIDIPPLRFYDMPSVLFNTNAPRLQRLSLSRGIYPTDPESRLYASLLHLQIDSEYTFAQLAALGTSMPLLQTAVIGSVKTGLLRMDEPGLVEPALTSLRRLHMRKWDAFVFGLPHLLRLAPNLEELRIQRCQRDTPHPPPPAPLHSQEPDLVVQHAAQSLKRLYMPLYALAQAEALLAIPFGPAIQLHLHLKSRDEGRDVYARLAGLLEGRRRMVRSRGSRSLAKGEVGSWRLAFLEDGGGTLTDYEGRVGEERGIAAVVPVDVGEEDVGDVGGL</sequence>
<gene>
    <name evidence="1" type="ORF">EVG20_g4186</name>
</gene>
<accession>A0A4Y9Z0J0</accession>
<dbReference type="Gene3D" id="1.20.1280.50">
    <property type="match status" value="1"/>
</dbReference>
<protein>
    <submittedName>
        <fullName evidence="1">Uncharacterized protein</fullName>
    </submittedName>
</protein>
<proteinExistence type="predicted"/>
<evidence type="ECO:0000313" key="2">
    <source>
        <dbReference type="Proteomes" id="UP000298327"/>
    </source>
</evidence>
<dbReference type="SUPFAM" id="SSF52047">
    <property type="entry name" value="RNI-like"/>
    <property type="match status" value="1"/>
</dbReference>
<organism evidence="1 2">
    <name type="scientific">Dentipellis fragilis</name>
    <dbReference type="NCBI Taxonomy" id="205917"/>
    <lineage>
        <taxon>Eukaryota</taxon>
        <taxon>Fungi</taxon>
        <taxon>Dikarya</taxon>
        <taxon>Basidiomycota</taxon>
        <taxon>Agaricomycotina</taxon>
        <taxon>Agaricomycetes</taxon>
        <taxon>Russulales</taxon>
        <taxon>Hericiaceae</taxon>
        <taxon>Dentipellis</taxon>
    </lineage>
</organism>
<reference evidence="1 2" key="1">
    <citation type="submission" date="2019-02" db="EMBL/GenBank/DDBJ databases">
        <title>Genome sequencing of the rare red list fungi Dentipellis fragilis.</title>
        <authorList>
            <person name="Buettner E."/>
            <person name="Kellner H."/>
        </authorList>
    </citation>
    <scope>NUCLEOTIDE SEQUENCE [LARGE SCALE GENOMIC DNA]</scope>
    <source>
        <strain evidence="1 2">DSM 105465</strain>
    </source>
</reference>
<dbReference type="OrthoDB" id="3365698at2759"/>
<keyword evidence="2" id="KW-1185">Reference proteome</keyword>